<protein>
    <submittedName>
        <fullName evidence="2">Capsular polysaccharide biosynthesis protein</fullName>
    </submittedName>
    <submittedName>
        <fullName evidence="3">Glycosyltransferase 61 family protein</fullName>
    </submittedName>
</protein>
<evidence type="ECO:0000313" key="2">
    <source>
        <dbReference type="EMBL" id="CUP97827.1"/>
    </source>
</evidence>
<evidence type="ECO:0000313" key="4">
    <source>
        <dbReference type="Proteomes" id="UP000095564"/>
    </source>
</evidence>
<dbReference type="OrthoDB" id="7843421at2"/>
<reference evidence="2 4" key="1">
    <citation type="submission" date="2015-09" db="EMBL/GenBank/DDBJ databases">
        <authorList>
            <consortium name="Pathogen Informatics"/>
        </authorList>
    </citation>
    <scope>NUCLEOTIDE SEQUENCE [LARGE SCALE GENOMIC DNA]</scope>
    <source>
        <strain evidence="2 4">2789STDY5834908</strain>
    </source>
</reference>
<evidence type="ECO:0000259" key="1">
    <source>
        <dbReference type="Pfam" id="PF04577"/>
    </source>
</evidence>
<evidence type="ECO:0000313" key="3">
    <source>
        <dbReference type="EMBL" id="WMD15992.1"/>
    </source>
</evidence>
<dbReference type="EMBL" id="CP132968">
    <property type="protein sequence ID" value="WMD15992.1"/>
    <property type="molecule type" value="Genomic_DNA"/>
</dbReference>
<name>A0A174SPL7_ANAHA</name>
<accession>A0A174SPL7</accession>
<dbReference type="Proteomes" id="UP000095564">
    <property type="component" value="Unassembled WGS sequence"/>
</dbReference>
<dbReference type="GO" id="GO:0016757">
    <property type="term" value="F:glycosyltransferase activity"/>
    <property type="evidence" value="ECO:0007669"/>
    <property type="project" value="InterPro"/>
</dbReference>
<sequence length="389" mass="46341">MLMKGRIIILNNKEQIYKKQEKLYIYEYQNAIILPRKYEDDGPTWGKGGVCRQEGEFVQSSFYDGGWAQNGGKYEWNQTDEIYIDEKVIYIGVFAKHWGHFLVDMTSKLWIFVDPEFSENIKDFKVAYIGEEEPEGNYLEFYKMLGIGEEQLIHIEKPTRFQKVFVPEAGFRPCIWYTEEYQRMFDQMVESVLEDKTLKEKFKDIKKIYFSRRNFGKAAATEFGEEYIEQCFNQNGYESLGPETLTLREQIYVWNHAEAIACMNGTIPLNVVFCKNEKLKLTILNKMSIYHKNPYIYLYMRNIQAEFIDIYKEPLKGYPKSLGEGPYLIKTGKEFFDYCQREKFEIPYTGMKLKFYDLKQEIRYYLCVIGIGNKIRRVGSYIKRKILRR</sequence>
<dbReference type="RefSeq" id="WP_055161477.1">
    <property type="nucleotide sequence ID" value="NZ_CP132968.1"/>
</dbReference>
<dbReference type="Proteomes" id="UP001243496">
    <property type="component" value="Chromosome"/>
</dbReference>
<reference evidence="3" key="2">
    <citation type="submission" date="2023-08" db="EMBL/GenBank/DDBJ databases">
        <title>Complete Genome Sequences of butyrate producing Anaerostipes hadrus strains BA1 and GIF7 isolated from the terminal ileum of a healthy lean male.</title>
        <authorList>
            <person name="Low A."/>
            <person name="Sheludchenko M."/>
            <person name="Cheng H.E."/>
            <person name="Koh X.Q."/>
            <person name="Lee J."/>
        </authorList>
    </citation>
    <scope>NUCLEOTIDE SEQUENCE</scope>
    <source>
        <strain evidence="3">BA1</strain>
    </source>
</reference>
<proteinExistence type="predicted"/>
<dbReference type="InterPro" id="IPR049625">
    <property type="entry name" value="Glyco_transf_61_cat"/>
</dbReference>
<dbReference type="EMBL" id="CZAU01000032">
    <property type="protein sequence ID" value="CUP97827.1"/>
    <property type="molecule type" value="Genomic_DNA"/>
</dbReference>
<gene>
    <name evidence="2" type="ORF">ERS852520_02708</name>
    <name evidence="3" type="ORF">RBI15_11500</name>
</gene>
<organism evidence="2 4">
    <name type="scientific">Anaerostipes hadrus</name>
    <dbReference type="NCBI Taxonomy" id="649756"/>
    <lineage>
        <taxon>Bacteria</taxon>
        <taxon>Bacillati</taxon>
        <taxon>Bacillota</taxon>
        <taxon>Clostridia</taxon>
        <taxon>Lachnospirales</taxon>
        <taxon>Lachnospiraceae</taxon>
        <taxon>Anaerostipes</taxon>
    </lineage>
</organism>
<dbReference type="GeneID" id="92742024"/>
<dbReference type="Pfam" id="PF04577">
    <property type="entry name" value="Glyco_transf_61"/>
    <property type="match status" value="1"/>
</dbReference>
<feature type="domain" description="Glycosyltransferase 61 catalytic" evidence="1">
    <location>
        <begin position="98"/>
        <end position="277"/>
    </location>
</feature>
<dbReference type="AlphaFoldDB" id="A0A174SPL7"/>